<dbReference type="Pfam" id="PF15738">
    <property type="entry name" value="YafQ_toxin"/>
    <property type="match status" value="1"/>
</dbReference>
<gene>
    <name evidence="2" type="ORF">IWA51_09870</name>
</gene>
<organism evidence="2 3">
    <name type="scientific">Treponema peruense</name>
    <dbReference type="NCBI Taxonomy" id="2787628"/>
    <lineage>
        <taxon>Bacteria</taxon>
        <taxon>Pseudomonadati</taxon>
        <taxon>Spirochaetota</taxon>
        <taxon>Spirochaetia</taxon>
        <taxon>Spirochaetales</taxon>
        <taxon>Treponemataceae</taxon>
        <taxon>Treponema</taxon>
    </lineage>
</organism>
<reference evidence="2 3" key="1">
    <citation type="submission" date="2020-11" db="EMBL/GenBank/DDBJ databases">
        <title>Treponema Peruensis nv. sp., first commensal Treponema isolated from human feces.</title>
        <authorList>
            <person name="Belkhou C."/>
            <person name="Raes J."/>
        </authorList>
    </citation>
    <scope>NUCLEOTIDE SEQUENCE [LARGE SCALE GENOMIC DNA]</scope>
    <source>
        <strain evidence="2 3">RCC2812</strain>
    </source>
</reference>
<keyword evidence="1" id="KW-1277">Toxin-antitoxin system</keyword>
<dbReference type="NCBIfam" id="TIGR02385">
    <property type="entry name" value="RelE_StbE"/>
    <property type="match status" value="1"/>
</dbReference>
<evidence type="ECO:0000313" key="3">
    <source>
        <dbReference type="Proteomes" id="UP000595224"/>
    </source>
</evidence>
<dbReference type="EMBL" id="CP064936">
    <property type="protein sequence ID" value="QQA00565.1"/>
    <property type="molecule type" value="Genomic_DNA"/>
</dbReference>
<accession>A0A7T3V534</accession>
<proteinExistence type="predicted"/>
<keyword evidence="3" id="KW-1185">Reference proteome</keyword>
<dbReference type="InterPro" id="IPR007712">
    <property type="entry name" value="RelE/ParE_toxin"/>
</dbReference>
<sequence length="79" mass="9566">MTYKLIYTSSFKKDVRLAEKRHLDMNALAEVLEWLKSGKKLPEKYCDHQLKQIRFFKIQRTNFLKRVILHSSLRNLIFP</sequence>
<evidence type="ECO:0000313" key="2">
    <source>
        <dbReference type="EMBL" id="QQA00565.1"/>
    </source>
</evidence>
<protein>
    <submittedName>
        <fullName evidence="2">Type II toxin-antitoxin system mRNA interferase toxin, RelE/StbE family</fullName>
    </submittedName>
</protein>
<dbReference type="KEGG" id="tper:IWA51_09870"/>
<dbReference type="Proteomes" id="UP000595224">
    <property type="component" value="Chromosome"/>
</dbReference>
<dbReference type="InterPro" id="IPR004386">
    <property type="entry name" value="Toxin_YafQ-like"/>
</dbReference>
<dbReference type="AlphaFoldDB" id="A0A7T3V534"/>
<dbReference type="RefSeq" id="WP_198442291.1">
    <property type="nucleotide sequence ID" value="NZ_CBCSHE010000009.1"/>
</dbReference>
<evidence type="ECO:0000256" key="1">
    <source>
        <dbReference type="ARBA" id="ARBA00022649"/>
    </source>
</evidence>
<name>A0A7T3V534_9SPIR</name>
<dbReference type="SUPFAM" id="SSF143011">
    <property type="entry name" value="RelE-like"/>
    <property type="match status" value="1"/>
</dbReference>
<dbReference type="Gene3D" id="3.30.2310.20">
    <property type="entry name" value="RelE-like"/>
    <property type="match status" value="1"/>
</dbReference>
<dbReference type="InterPro" id="IPR035093">
    <property type="entry name" value="RelE/ParE_toxin_dom_sf"/>
</dbReference>